<evidence type="ECO:0000313" key="2">
    <source>
        <dbReference type="EMBL" id="MQM02307.1"/>
    </source>
</evidence>
<keyword evidence="3" id="KW-1185">Reference proteome</keyword>
<dbReference type="AlphaFoldDB" id="A0A843W4P5"/>
<dbReference type="Proteomes" id="UP000652761">
    <property type="component" value="Unassembled WGS sequence"/>
</dbReference>
<gene>
    <name evidence="2" type="ORF">Taro_035073</name>
</gene>
<organism evidence="2 3">
    <name type="scientific">Colocasia esculenta</name>
    <name type="common">Wild taro</name>
    <name type="synonym">Arum esculentum</name>
    <dbReference type="NCBI Taxonomy" id="4460"/>
    <lineage>
        <taxon>Eukaryota</taxon>
        <taxon>Viridiplantae</taxon>
        <taxon>Streptophyta</taxon>
        <taxon>Embryophyta</taxon>
        <taxon>Tracheophyta</taxon>
        <taxon>Spermatophyta</taxon>
        <taxon>Magnoliopsida</taxon>
        <taxon>Liliopsida</taxon>
        <taxon>Araceae</taxon>
        <taxon>Aroideae</taxon>
        <taxon>Colocasieae</taxon>
        <taxon>Colocasia</taxon>
    </lineage>
</organism>
<evidence type="ECO:0000313" key="3">
    <source>
        <dbReference type="Proteomes" id="UP000652761"/>
    </source>
</evidence>
<dbReference type="OrthoDB" id="768391at2759"/>
<evidence type="ECO:0000256" key="1">
    <source>
        <dbReference type="SAM" id="MobiDB-lite"/>
    </source>
</evidence>
<reference evidence="2" key="1">
    <citation type="submission" date="2017-07" db="EMBL/GenBank/DDBJ databases">
        <title>Taro Niue Genome Assembly and Annotation.</title>
        <authorList>
            <person name="Atibalentja N."/>
            <person name="Keating K."/>
            <person name="Fields C.J."/>
        </authorList>
    </citation>
    <scope>NUCLEOTIDE SEQUENCE</scope>
    <source>
        <strain evidence="2">Niue_2</strain>
        <tissue evidence="2">Leaf</tissue>
    </source>
</reference>
<dbReference type="EMBL" id="NMUH01002834">
    <property type="protein sequence ID" value="MQM02307.1"/>
    <property type="molecule type" value="Genomic_DNA"/>
</dbReference>
<proteinExistence type="predicted"/>
<protein>
    <submittedName>
        <fullName evidence="2">Uncharacterized protein</fullName>
    </submittedName>
</protein>
<name>A0A843W4P5_COLES</name>
<comment type="caution">
    <text evidence="2">The sequence shown here is derived from an EMBL/GenBank/DDBJ whole genome shotgun (WGS) entry which is preliminary data.</text>
</comment>
<accession>A0A843W4P5</accession>
<sequence>MAKRSREDEGALPEAHKARHEKPTKPSPAAFCRGASDGEGATERAIDSLPKPGIAGNGVELQVTCGAGLAVAGLPRWWQLWVGRGGGMVVDCEELLWGWFPFVDEDFSCDGGRPGWVSCWGDVVEGQLLDVFYDDIWQLKHIYEIPGHAR</sequence>
<feature type="region of interest" description="Disordered" evidence="1">
    <location>
        <begin position="1"/>
        <end position="49"/>
    </location>
</feature>